<evidence type="ECO:0000256" key="6">
    <source>
        <dbReference type="SAM" id="MobiDB-lite"/>
    </source>
</evidence>
<dbReference type="AlphaFoldDB" id="A0A6J7DKU7"/>
<evidence type="ECO:0000256" key="7">
    <source>
        <dbReference type="SAM" id="Phobius"/>
    </source>
</evidence>
<evidence type="ECO:0000313" key="10">
    <source>
        <dbReference type="EMBL" id="CAB4869515.1"/>
    </source>
</evidence>
<feature type="region of interest" description="Disordered" evidence="6">
    <location>
        <begin position="32"/>
        <end position="66"/>
    </location>
</feature>
<feature type="domain" description="RDD" evidence="8">
    <location>
        <begin position="72"/>
        <end position="193"/>
    </location>
</feature>
<dbReference type="InterPro" id="IPR051791">
    <property type="entry name" value="Pra-immunoreactive"/>
</dbReference>
<dbReference type="InterPro" id="IPR010432">
    <property type="entry name" value="RDD"/>
</dbReference>
<evidence type="ECO:0000256" key="1">
    <source>
        <dbReference type="ARBA" id="ARBA00004651"/>
    </source>
</evidence>
<feature type="transmembrane region" description="Helical" evidence="7">
    <location>
        <begin position="106"/>
        <end position="125"/>
    </location>
</feature>
<dbReference type="Pfam" id="PF06271">
    <property type="entry name" value="RDD"/>
    <property type="match status" value="1"/>
</dbReference>
<keyword evidence="5 7" id="KW-0472">Membrane</keyword>
<sequence length="201" mass="20956">MEFCSKCGKESPDGNQFCASCGEAVAGGAPAAASGASAATPPPPPPSAMPKAPEWNDAAAPSSGVSGGSNLAPYSKRLGGYILDGIILGVGSLILIVIFSLLKVTFIGLILALILFLFYAPYFIGSRGGQTIGMKVTGVKCIDAKTGETASFGKGFGRNILHLLFGFFYILQILDLLWPLWDDKNQTIHDKAASTLVVLND</sequence>
<evidence type="ECO:0000313" key="9">
    <source>
        <dbReference type="EMBL" id="CAB4831288.1"/>
    </source>
</evidence>
<keyword evidence="4 7" id="KW-1133">Transmembrane helix</keyword>
<keyword evidence="2" id="KW-1003">Cell membrane</keyword>
<reference evidence="10" key="1">
    <citation type="submission" date="2020-05" db="EMBL/GenBank/DDBJ databases">
        <authorList>
            <person name="Chiriac C."/>
            <person name="Salcher M."/>
            <person name="Ghai R."/>
            <person name="Kavagutti S V."/>
        </authorList>
    </citation>
    <scope>NUCLEOTIDE SEQUENCE</scope>
</reference>
<evidence type="ECO:0000256" key="3">
    <source>
        <dbReference type="ARBA" id="ARBA00022692"/>
    </source>
</evidence>
<feature type="transmembrane region" description="Helical" evidence="7">
    <location>
        <begin position="81"/>
        <end position="100"/>
    </location>
</feature>
<proteinExistence type="predicted"/>
<dbReference type="EMBL" id="CAFABE010000059">
    <property type="protein sequence ID" value="CAB4831288.1"/>
    <property type="molecule type" value="Genomic_DNA"/>
</dbReference>
<evidence type="ECO:0000259" key="8">
    <source>
        <dbReference type="Pfam" id="PF06271"/>
    </source>
</evidence>
<keyword evidence="3 7" id="KW-0812">Transmembrane</keyword>
<dbReference type="PANTHER" id="PTHR36115">
    <property type="entry name" value="PROLINE-RICH ANTIGEN HOMOLOG-RELATED"/>
    <property type="match status" value="1"/>
</dbReference>
<dbReference type="EMBL" id="CAFBLT010000001">
    <property type="protein sequence ID" value="CAB4869515.1"/>
    <property type="molecule type" value="Genomic_DNA"/>
</dbReference>
<evidence type="ECO:0000256" key="5">
    <source>
        <dbReference type="ARBA" id="ARBA00023136"/>
    </source>
</evidence>
<protein>
    <submittedName>
        <fullName evidence="10">Unannotated protein</fullName>
    </submittedName>
</protein>
<gene>
    <name evidence="9" type="ORF">UFOPK3164_01207</name>
    <name evidence="10" type="ORF">UFOPK3427_00700</name>
</gene>
<feature type="transmembrane region" description="Helical" evidence="7">
    <location>
        <begin position="160"/>
        <end position="181"/>
    </location>
</feature>
<organism evidence="10">
    <name type="scientific">freshwater metagenome</name>
    <dbReference type="NCBI Taxonomy" id="449393"/>
    <lineage>
        <taxon>unclassified sequences</taxon>
        <taxon>metagenomes</taxon>
        <taxon>ecological metagenomes</taxon>
    </lineage>
</organism>
<dbReference type="GO" id="GO:0005886">
    <property type="term" value="C:plasma membrane"/>
    <property type="evidence" value="ECO:0007669"/>
    <property type="project" value="UniProtKB-SubCell"/>
</dbReference>
<name>A0A6J7DKU7_9ZZZZ</name>
<evidence type="ECO:0000256" key="4">
    <source>
        <dbReference type="ARBA" id="ARBA00022989"/>
    </source>
</evidence>
<feature type="compositionally biased region" description="Low complexity" evidence="6">
    <location>
        <begin position="49"/>
        <end position="64"/>
    </location>
</feature>
<accession>A0A6J7DKU7</accession>
<comment type="subcellular location">
    <subcellularLocation>
        <location evidence="1">Cell membrane</location>
        <topology evidence="1">Multi-pass membrane protein</topology>
    </subcellularLocation>
</comment>
<evidence type="ECO:0000256" key="2">
    <source>
        <dbReference type="ARBA" id="ARBA00022475"/>
    </source>
</evidence>